<evidence type="ECO:0000256" key="4">
    <source>
        <dbReference type="ARBA" id="ARBA00017099"/>
    </source>
</evidence>
<accession>A0ABW0HK94</accession>
<comment type="catalytic activity">
    <reaction evidence="5 6">
        <text>dTDP-beta-L-rhamnose + NADP(+) = dTDP-4-dehydro-beta-L-rhamnose + NADPH + H(+)</text>
        <dbReference type="Rhea" id="RHEA:21796"/>
        <dbReference type="ChEBI" id="CHEBI:15378"/>
        <dbReference type="ChEBI" id="CHEBI:57510"/>
        <dbReference type="ChEBI" id="CHEBI:57783"/>
        <dbReference type="ChEBI" id="CHEBI:58349"/>
        <dbReference type="ChEBI" id="CHEBI:62830"/>
        <dbReference type="EC" id="1.1.1.133"/>
    </reaction>
</comment>
<dbReference type="InterPro" id="IPR029903">
    <property type="entry name" value="RmlD-like-bd"/>
</dbReference>
<name>A0ABW0HK94_9HYPH</name>
<keyword evidence="9" id="KW-1185">Reference proteome</keyword>
<reference evidence="9" key="1">
    <citation type="journal article" date="2019" name="Int. J. Syst. Evol. Microbiol.">
        <title>The Global Catalogue of Microorganisms (GCM) 10K type strain sequencing project: providing services to taxonomists for standard genome sequencing and annotation.</title>
        <authorList>
            <consortium name="The Broad Institute Genomics Platform"/>
            <consortium name="The Broad Institute Genome Sequencing Center for Infectious Disease"/>
            <person name="Wu L."/>
            <person name="Ma J."/>
        </authorList>
    </citation>
    <scope>NUCLEOTIDE SEQUENCE [LARGE SCALE GENOMIC DNA]</scope>
    <source>
        <strain evidence="9">CGMCC 1.16326</strain>
    </source>
</reference>
<dbReference type="EMBL" id="JBHSLV010000078">
    <property type="protein sequence ID" value="MFC5397047.1"/>
    <property type="molecule type" value="Genomic_DNA"/>
</dbReference>
<dbReference type="Gene3D" id="3.40.50.720">
    <property type="entry name" value="NAD(P)-binding Rossmann-like Domain"/>
    <property type="match status" value="1"/>
</dbReference>
<dbReference type="EC" id="1.1.1.133" evidence="3 6"/>
<evidence type="ECO:0000256" key="5">
    <source>
        <dbReference type="ARBA" id="ARBA00048200"/>
    </source>
</evidence>
<dbReference type="InterPro" id="IPR036291">
    <property type="entry name" value="NAD(P)-bd_dom_sf"/>
</dbReference>
<evidence type="ECO:0000256" key="1">
    <source>
        <dbReference type="ARBA" id="ARBA00004781"/>
    </source>
</evidence>
<comment type="similarity">
    <text evidence="2 6">Belongs to the dTDP-4-dehydrorhamnose reductase family.</text>
</comment>
<comment type="pathway">
    <text evidence="1 6">Carbohydrate biosynthesis; dTDP-L-rhamnose biosynthesis.</text>
</comment>
<evidence type="ECO:0000313" key="8">
    <source>
        <dbReference type="EMBL" id="MFC5397047.1"/>
    </source>
</evidence>
<dbReference type="InterPro" id="IPR005913">
    <property type="entry name" value="dTDP_dehydrorham_reduct"/>
</dbReference>
<comment type="cofactor">
    <cofactor evidence="6">
        <name>Mg(2+)</name>
        <dbReference type="ChEBI" id="CHEBI:18420"/>
    </cofactor>
    <text evidence="6">Binds 1 Mg(2+) ion per monomer.</text>
</comment>
<dbReference type="Proteomes" id="UP001596104">
    <property type="component" value="Unassembled WGS sequence"/>
</dbReference>
<protein>
    <recommendedName>
        <fullName evidence="4 6">dTDP-4-dehydrorhamnose reductase</fullName>
        <ecNumber evidence="3 6">1.1.1.133</ecNumber>
    </recommendedName>
</protein>
<comment type="caution">
    <text evidence="8">The sequence shown here is derived from an EMBL/GenBank/DDBJ whole genome shotgun (WGS) entry which is preliminary data.</text>
</comment>
<gene>
    <name evidence="8" type="ORF">ACFPPC_30800</name>
</gene>
<sequence>MNTQLAEETMPERPQPCIRVLVSGGSGRLAQALSRVGGDRVQALSRAELDVSEPAAFQAALARLKPDVVVNAAAIASLEACERAPERARAVNALAPGQMARACARAGTPFIQISTDYVFGAPTQRPWRESDPVSPVNLYGQLKAEAERQVLAAGGNVCIARVAWLFGDGKDFIAHLLRGQDDSVRIARDQIGSPTPIVPLAGRLLELAERMAGRQPVPRLLHLAGSPAVSRADWVATAFEALRLAGRRTPDLIPVPMSDLGSSVVRPHYSALDSSLAAELFGGELDWRAAAMQAETFADRPVSS</sequence>
<dbReference type="PANTHER" id="PTHR10491">
    <property type="entry name" value="DTDP-4-DEHYDRORHAMNOSE REDUCTASE"/>
    <property type="match status" value="1"/>
</dbReference>
<evidence type="ECO:0000313" key="9">
    <source>
        <dbReference type="Proteomes" id="UP001596104"/>
    </source>
</evidence>
<organism evidence="8 9">
    <name type="scientific">Bosea vestrisii</name>
    <dbReference type="NCBI Taxonomy" id="151416"/>
    <lineage>
        <taxon>Bacteria</taxon>
        <taxon>Pseudomonadati</taxon>
        <taxon>Pseudomonadota</taxon>
        <taxon>Alphaproteobacteria</taxon>
        <taxon>Hyphomicrobiales</taxon>
        <taxon>Boseaceae</taxon>
        <taxon>Bosea</taxon>
    </lineage>
</organism>
<keyword evidence="6" id="KW-0560">Oxidoreductase</keyword>
<proteinExistence type="inferred from homology"/>
<dbReference type="Pfam" id="PF04321">
    <property type="entry name" value="RmlD_sub_bind"/>
    <property type="match status" value="1"/>
</dbReference>
<dbReference type="CDD" id="cd05254">
    <property type="entry name" value="dTDP_HR_like_SDR_e"/>
    <property type="match status" value="1"/>
</dbReference>
<evidence type="ECO:0000256" key="3">
    <source>
        <dbReference type="ARBA" id="ARBA00012929"/>
    </source>
</evidence>
<dbReference type="PANTHER" id="PTHR10491:SF4">
    <property type="entry name" value="METHIONINE ADENOSYLTRANSFERASE 2 SUBUNIT BETA"/>
    <property type="match status" value="1"/>
</dbReference>
<feature type="domain" description="RmlD-like substrate binding" evidence="7">
    <location>
        <begin position="19"/>
        <end position="291"/>
    </location>
</feature>
<evidence type="ECO:0000256" key="6">
    <source>
        <dbReference type="RuleBase" id="RU364082"/>
    </source>
</evidence>
<comment type="function">
    <text evidence="6">Catalyzes the reduction of dTDP-6-deoxy-L-lyxo-4-hexulose to yield dTDP-L-rhamnose.</text>
</comment>
<dbReference type="SUPFAM" id="SSF51735">
    <property type="entry name" value="NAD(P)-binding Rossmann-fold domains"/>
    <property type="match status" value="1"/>
</dbReference>
<keyword evidence="6" id="KW-0521">NADP</keyword>
<evidence type="ECO:0000256" key="2">
    <source>
        <dbReference type="ARBA" id="ARBA00010944"/>
    </source>
</evidence>
<dbReference type="RefSeq" id="WP_377013934.1">
    <property type="nucleotide sequence ID" value="NZ_JBHSLV010000078.1"/>
</dbReference>
<evidence type="ECO:0000259" key="7">
    <source>
        <dbReference type="Pfam" id="PF04321"/>
    </source>
</evidence>